<sequence>MSTGDASVLTSGTTPKDDSKTHPASNVVSGSSGFGGALARTVARAGALYFSRPVRLFRPQKVSPWAPLRGMASEQGVSFSPMFVIKVFRTQGWQLFQHQILPPILVNTAMGTILFTSYTLSQYAISSHPALQPHTTAVAAMAGATAGAIHGLVGAPLDNVVRYLEKGDKSWRQAWAEAFHVTRAATDFPVRPGNPRAAAASDALSSAASSNPREPTVKQVMQELKKQDLWPPPTMKEAREAKHWLWEWRHMAGRGWTGWKWGCAKDITGFAAFFAIFDMSRRSANFFARELTPSGYESKNGRRPGVARAAHAITLVTGGVLGGLAYEASSRPWDAARALWIVNKSRPVEERRTLPQVLVRGLRDKGVTFFLRSVRQPGNALPVKEVWYWRALPTLARVGPWGVAFLVWEGIGGTVIG</sequence>
<feature type="compositionally biased region" description="Polar residues" evidence="9">
    <location>
        <begin position="1"/>
        <end position="14"/>
    </location>
</feature>
<dbReference type="SUPFAM" id="SSF103506">
    <property type="entry name" value="Mitochondrial carrier"/>
    <property type="match status" value="1"/>
</dbReference>
<dbReference type="EMBL" id="KV417272">
    <property type="protein sequence ID" value="KZO99332.1"/>
    <property type="molecule type" value="Genomic_DNA"/>
</dbReference>
<comment type="subcellular location">
    <subcellularLocation>
        <location evidence="1">Mitochondrion membrane</location>
        <topology evidence="1">Multi-pass membrane protein</topology>
    </subcellularLocation>
</comment>
<accession>A0A167Q1X7</accession>
<keyword evidence="5" id="KW-0677">Repeat</keyword>
<gene>
    <name evidence="10" type="ORF">CALVIDRAFT_595950</name>
</gene>
<keyword evidence="3" id="KW-0813">Transport</keyword>
<feature type="region of interest" description="Disordered" evidence="9">
    <location>
        <begin position="1"/>
        <end position="27"/>
    </location>
</feature>
<keyword evidence="11" id="KW-1185">Reference proteome</keyword>
<comment type="similarity">
    <text evidence="2">Belongs to the mitochondrial carrier (TC 2.A.29) family.</text>
</comment>
<dbReference type="GO" id="GO:0022857">
    <property type="term" value="F:transmembrane transporter activity"/>
    <property type="evidence" value="ECO:0007669"/>
    <property type="project" value="TreeGrafter"/>
</dbReference>
<dbReference type="PANTHER" id="PTHR45624:SF9">
    <property type="entry name" value="CARRIER PROTEIN, PUTATIVE (AFU_ORTHOLOGUE AFUA_4G06390)-RELATED"/>
    <property type="match status" value="1"/>
</dbReference>
<dbReference type="STRING" id="1330018.A0A167Q1X7"/>
<evidence type="ECO:0008006" key="12">
    <source>
        <dbReference type="Google" id="ProtNLM"/>
    </source>
</evidence>
<evidence type="ECO:0000256" key="6">
    <source>
        <dbReference type="ARBA" id="ARBA00022989"/>
    </source>
</evidence>
<keyword evidence="6" id="KW-1133">Transmembrane helix</keyword>
<dbReference type="Gene3D" id="1.50.40.10">
    <property type="entry name" value="Mitochondrial carrier domain"/>
    <property type="match status" value="1"/>
</dbReference>
<evidence type="ECO:0000256" key="1">
    <source>
        <dbReference type="ARBA" id="ARBA00004225"/>
    </source>
</evidence>
<evidence type="ECO:0000256" key="3">
    <source>
        <dbReference type="ARBA" id="ARBA00022448"/>
    </source>
</evidence>
<keyword evidence="4" id="KW-0812">Transmembrane</keyword>
<organism evidence="10 11">
    <name type="scientific">Calocera viscosa (strain TUFC12733)</name>
    <dbReference type="NCBI Taxonomy" id="1330018"/>
    <lineage>
        <taxon>Eukaryota</taxon>
        <taxon>Fungi</taxon>
        <taxon>Dikarya</taxon>
        <taxon>Basidiomycota</taxon>
        <taxon>Agaricomycotina</taxon>
        <taxon>Dacrymycetes</taxon>
        <taxon>Dacrymycetales</taxon>
        <taxon>Dacrymycetaceae</taxon>
        <taxon>Calocera</taxon>
    </lineage>
</organism>
<keyword evidence="7" id="KW-0496">Mitochondrion</keyword>
<name>A0A167Q1X7_CALVF</name>
<dbReference type="GO" id="GO:0031966">
    <property type="term" value="C:mitochondrial membrane"/>
    <property type="evidence" value="ECO:0007669"/>
    <property type="project" value="UniProtKB-SubCell"/>
</dbReference>
<feature type="compositionally biased region" description="Low complexity" evidence="9">
    <location>
        <begin position="197"/>
        <end position="210"/>
    </location>
</feature>
<dbReference type="OrthoDB" id="3364892at2759"/>
<evidence type="ECO:0000256" key="4">
    <source>
        <dbReference type="ARBA" id="ARBA00022692"/>
    </source>
</evidence>
<evidence type="ECO:0000256" key="5">
    <source>
        <dbReference type="ARBA" id="ARBA00022737"/>
    </source>
</evidence>
<evidence type="ECO:0000256" key="7">
    <source>
        <dbReference type="ARBA" id="ARBA00023128"/>
    </source>
</evidence>
<proteinExistence type="inferred from homology"/>
<dbReference type="AlphaFoldDB" id="A0A167Q1X7"/>
<dbReference type="InterPro" id="IPR023395">
    <property type="entry name" value="MCP_dom_sf"/>
</dbReference>
<feature type="region of interest" description="Disordered" evidence="9">
    <location>
        <begin position="190"/>
        <end position="216"/>
    </location>
</feature>
<evidence type="ECO:0000256" key="2">
    <source>
        <dbReference type="ARBA" id="ARBA00006375"/>
    </source>
</evidence>
<protein>
    <recommendedName>
        <fullName evidence="12">Mitochondrial carrier</fullName>
    </recommendedName>
</protein>
<dbReference type="InterPro" id="IPR050567">
    <property type="entry name" value="Mitochondrial_Carrier"/>
</dbReference>
<reference evidence="10 11" key="1">
    <citation type="journal article" date="2016" name="Mol. Biol. Evol.">
        <title>Comparative Genomics of Early-Diverging Mushroom-Forming Fungi Provides Insights into the Origins of Lignocellulose Decay Capabilities.</title>
        <authorList>
            <person name="Nagy L.G."/>
            <person name="Riley R."/>
            <person name="Tritt A."/>
            <person name="Adam C."/>
            <person name="Daum C."/>
            <person name="Floudas D."/>
            <person name="Sun H."/>
            <person name="Yadav J.S."/>
            <person name="Pangilinan J."/>
            <person name="Larsson K.H."/>
            <person name="Matsuura K."/>
            <person name="Barry K."/>
            <person name="Labutti K."/>
            <person name="Kuo R."/>
            <person name="Ohm R.A."/>
            <person name="Bhattacharya S.S."/>
            <person name="Shirouzu T."/>
            <person name="Yoshinaga Y."/>
            <person name="Martin F.M."/>
            <person name="Grigoriev I.V."/>
            <person name="Hibbett D.S."/>
        </authorList>
    </citation>
    <scope>NUCLEOTIDE SEQUENCE [LARGE SCALE GENOMIC DNA]</scope>
    <source>
        <strain evidence="10 11">TUFC12733</strain>
    </source>
</reference>
<evidence type="ECO:0000256" key="9">
    <source>
        <dbReference type="SAM" id="MobiDB-lite"/>
    </source>
</evidence>
<dbReference type="PANTHER" id="PTHR45624">
    <property type="entry name" value="MITOCHONDRIAL BASIC AMINO ACIDS TRANSPORTER-RELATED"/>
    <property type="match status" value="1"/>
</dbReference>
<dbReference type="Proteomes" id="UP000076738">
    <property type="component" value="Unassembled WGS sequence"/>
</dbReference>
<evidence type="ECO:0000256" key="8">
    <source>
        <dbReference type="ARBA" id="ARBA00023136"/>
    </source>
</evidence>
<keyword evidence="8" id="KW-0472">Membrane</keyword>
<evidence type="ECO:0000313" key="11">
    <source>
        <dbReference type="Proteomes" id="UP000076738"/>
    </source>
</evidence>
<evidence type="ECO:0000313" key="10">
    <source>
        <dbReference type="EMBL" id="KZO99332.1"/>
    </source>
</evidence>